<sequence length="179" mass="19996">MGSSQLRTKTYQAKEYPASSFPCMCKPERTAVEADDGAEEGEEAPYTAGSGSFSYSRYEKEDMVETVASGMVLMKRKVKLITPEFSTGNSSFYRIMHASRRMNNRAPDNVLGTQEIITGDGRSAEDEDFEPGVHFRTRIPIVRAFTSHELLHSGLEWCGFPHITCERPRSYMGLGSFAT</sequence>
<name>A0A2I0J035_PUNGR</name>
<gene>
    <name evidence="2" type="ORF">CRG98_029999</name>
</gene>
<feature type="region of interest" description="Disordered" evidence="1">
    <location>
        <begin position="32"/>
        <end position="51"/>
    </location>
</feature>
<protein>
    <submittedName>
        <fullName evidence="2">Uncharacterized protein</fullName>
    </submittedName>
</protein>
<reference evidence="2 3" key="1">
    <citation type="submission" date="2017-11" db="EMBL/GenBank/DDBJ databases">
        <title>De-novo sequencing of pomegranate (Punica granatum L.) genome.</title>
        <authorList>
            <person name="Akparov Z."/>
            <person name="Amiraslanov A."/>
            <person name="Hajiyeva S."/>
            <person name="Abbasov M."/>
            <person name="Kaur K."/>
            <person name="Hamwieh A."/>
            <person name="Solovyev V."/>
            <person name="Salamov A."/>
            <person name="Braich B."/>
            <person name="Kosarev P."/>
            <person name="Mahmoud A."/>
            <person name="Hajiyev E."/>
            <person name="Babayeva S."/>
            <person name="Izzatullayeva V."/>
            <person name="Mammadov A."/>
            <person name="Mammadov A."/>
            <person name="Sharifova S."/>
            <person name="Ojaghi J."/>
            <person name="Eynullazada K."/>
            <person name="Bayramov B."/>
            <person name="Abdulazimova A."/>
            <person name="Shahmuradov I."/>
        </authorList>
    </citation>
    <scope>NUCLEOTIDE SEQUENCE [LARGE SCALE GENOMIC DNA]</scope>
    <source>
        <strain evidence="3">cv. AG2017</strain>
        <tissue evidence="2">Leaf</tissue>
    </source>
</reference>
<keyword evidence="3" id="KW-1185">Reference proteome</keyword>
<comment type="caution">
    <text evidence="2">The sequence shown here is derived from an EMBL/GenBank/DDBJ whole genome shotgun (WGS) entry which is preliminary data.</text>
</comment>
<evidence type="ECO:0000256" key="1">
    <source>
        <dbReference type="SAM" id="MobiDB-lite"/>
    </source>
</evidence>
<proteinExistence type="predicted"/>
<dbReference type="AlphaFoldDB" id="A0A2I0J035"/>
<organism evidence="2 3">
    <name type="scientific">Punica granatum</name>
    <name type="common">Pomegranate</name>
    <dbReference type="NCBI Taxonomy" id="22663"/>
    <lineage>
        <taxon>Eukaryota</taxon>
        <taxon>Viridiplantae</taxon>
        <taxon>Streptophyta</taxon>
        <taxon>Embryophyta</taxon>
        <taxon>Tracheophyta</taxon>
        <taxon>Spermatophyta</taxon>
        <taxon>Magnoliopsida</taxon>
        <taxon>eudicotyledons</taxon>
        <taxon>Gunneridae</taxon>
        <taxon>Pentapetalae</taxon>
        <taxon>rosids</taxon>
        <taxon>malvids</taxon>
        <taxon>Myrtales</taxon>
        <taxon>Lythraceae</taxon>
        <taxon>Punica</taxon>
    </lineage>
</organism>
<dbReference type="EMBL" id="PGOL01002221">
    <property type="protein sequence ID" value="PKI49609.1"/>
    <property type="molecule type" value="Genomic_DNA"/>
</dbReference>
<evidence type="ECO:0000313" key="2">
    <source>
        <dbReference type="EMBL" id="PKI49609.1"/>
    </source>
</evidence>
<feature type="compositionally biased region" description="Acidic residues" evidence="1">
    <location>
        <begin position="33"/>
        <end position="43"/>
    </location>
</feature>
<accession>A0A2I0J035</accession>
<evidence type="ECO:0000313" key="3">
    <source>
        <dbReference type="Proteomes" id="UP000233551"/>
    </source>
</evidence>
<dbReference type="Proteomes" id="UP000233551">
    <property type="component" value="Unassembled WGS sequence"/>
</dbReference>